<evidence type="ECO:0008006" key="3">
    <source>
        <dbReference type="Google" id="ProtNLM"/>
    </source>
</evidence>
<evidence type="ECO:0000313" key="1">
    <source>
        <dbReference type="EMBL" id="MBK7423688.1"/>
    </source>
</evidence>
<comment type="caution">
    <text evidence="1">The sequence shown here is derived from an EMBL/GenBank/DDBJ whole genome shotgun (WGS) entry which is preliminary data.</text>
</comment>
<sequence length="60" mass="6761">MKYLLDARLAAGFSALPDIPKHRDPFDRMLIWQAVATGHVLVSCDRKIETDALPGLKVLW</sequence>
<dbReference type="InterPro" id="IPR029060">
    <property type="entry name" value="PIN-like_dom_sf"/>
</dbReference>
<name>A0A9D7FD55_9RHOO</name>
<accession>A0A9D7FD55</accession>
<reference evidence="1" key="1">
    <citation type="submission" date="2020-10" db="EMBL/GenBank/DDBJ databases">
        <title>Connecting structure to function with the recovery of over 1000 high-quality activated sludge metagenome-assembled genomes encoding full-length rRNA genes using long-read sequencing.</title>
        <authorList>
            <person name="Singleton C.M."/>
            <person name="Petriglieri F."/>
            <person name="Kristensen J.M."/>
            <person name="Kirkegaard R.H."/>
            <person name="Michaelsen T.Y."/>
            <person name="Andersen M.H."/>
            <person name="Karst S.M."/>
            <person name="Dueholm M.S."/>
            <person name="Nielsen P.H."/>
            <person name="Albertsen M."/>
        </authorList>
    </citation>
    <scope>NUCLEOTIDE SEQUENCE</scope>
    <source>
        <strain evidence="1">EsbW_18-Q3-R4-48_MAXAC.044</strain>
    </source>
</reference>
<protein>
    <recommendedName>
        <fullName evidence="3">PIN domain-containing protein</fullName>
    </recommendedName>
</protein>
<proteinExistence type="predicted"/>
<evidence type="ECO:0000313" key="2">
    <source>
        <dbReference type="Proteomes" id="UP000886602"/>
    </source>
</evidence>
<dbReference type="AlphaFoldDB" id="A0A9D7FD55"/>
<organism evidence="1 2">
    <name type="scientific">Candidatus Propionivibrio dominans</name>
    <dbReference type="NCBI Taxonomy" id="2954373"/>
    <lineage>
        <taxon>Bacteria</taxon>
        <taxon>Pseudomonadati</taxon>
        <taxon>Pseudomonadota</taxon>
        <taxon>Betaproteobacteria</taxon>
        <taxon>Rhodocyclales</taxon>
        <taxon>Rhodocyclaceae</taxon>
        <taxon>Propionivibrio</taxon>
    </lineage>
</organism>
<dbReference type="SUPFAM" id="SSF88723">
    <property type="entry name" value="PIN domain-like"/>
    <property type="match status" value="1"/>
</dbReference>
<gene>
    <name evidence="1" type="ORF">IPJ48_11630</name>
</gene>
<dbReference type="EMBL" id="JADJNC010000017">
    <property type="protein sequence ID" value="MBK7423688.1"/>
    <property type="molecule type" value="Genomic_DNA"/>
</dbReference>
<dbReference type="Proteomes" id="UP000886602">
    <property type="component" value="Unassembled WGS sequence"/>
</dbReference>